<dbReference type="SUPFAM" id="SSF48452">
    <property type="entry name" value="TPR-like"/>
    <property type="match status" value="1"/>
</dbReference>
<dbReference type="SUPFAM" id="SSF48371">
    <property type="entry name" value="ARM repeat"/>
    <property type="match status" value="1"/>
</dbReference>
<dbReference type="AlphaFoldDB" id="W4M8D7"/>
<dbReference type="Proteomes" id="UP000019140">
    <property type="component" value="Unassembled WGS sequence"/>
</dbReference>
<gene>
    <name evidence="4" type="ORF">ETSY2_20375</name>
</gene>
<dbReference type="Gene3D" id="1.25.10.10">
    <property type="entry name" value="Leucine-rich Repeat Variant"/>
    <property type="match status" value="1"/>
</dbReference>
<dbReference type="InterPro" id="IPR011990">
    <property type="entry name" value="TPR-like_helical_dom_sf"/>
</dbReference>
<proteinExistence type="predicted"/>
<dbReference type="InterPro" id="IPR011989">
    <property type="entry name" value="ARM-like"/>
</dbReference>
<reference evidence="4 5" key="1">
    <citation type="journal article" date="2014" name="Nature">
        <title>An environmental bacterial taxon with a large and distinct metabolic repertoire.</title>
        <authorList>
            <person name="Wilson M.C."/>
            <person name="Mori T."/>
            <person name="Ruckert C."/>
            <person name="Uria A.R."/>
            <person name="Helf M.J."/>
            <person name="Takada K."/>
            <person name="Gernert C."/>
            <person name="Steffens U.A."/>
            <person name="Heycke N."/>
            <person name="Schmitt S."/>
            <person name="Rinke C."/>
            <person name="Helfrich E.J."/>
            <person name="Brachmann A.O."/>
            <person name="Gurgui C."/>
            <person name="Wakimoto T."/>
            <person name="Kracht M."/>
            <person name="Crusemann M."/>
            <person name="Hentschel U."/>
            <person name="Abe I."/>
            <person name="Matsunaga S."/>
            <person name="Kalinowski J."/>
            <person name="Takeyama H."/>
            <person name="Piel J."/>
        </authorList>
    </citation>
    <scope>NUCLEOTIDE SEQUENCE [LARGE SCALE GENOMIC DNA]</scope>
    <source>
        <strain evidence="5">TSY2</strain>
    </source>
</reference>
<feature type="repeat" description="TPR" evidence="3">
    <location>
        <begin position="106"/>
        <end position="139"/>
    </location>
</feature>
<dbReference type="InterPro" id="IPR052346">
    <property type="entry name" value="O-mannosyl-transferase_TMTC"/>
</dbReference>
<evidence type="ECO:0000313" key="4">
    <source>
        <dbReference type="EMBL" id="ETX05887.1"/>
    </source>
</evidence>
<dbReference type="GO" id="GO:0030968">
    <property type="term" value="P:endoplasmic reticulum unfolded protein response"/>
    <property type="evidence" value="ECO:0007669"/>
    <property type="project" value="TreeGrafter"/>
</dbReference>
<dbReference type="Gene3D" id="1.25.40.10">
    <property type="entry name" value="Tetratricopeptide repeat domain"/>
    <property type="match status" value="2"/>
</dbReference>
<evidence type="ECO:0000313" key="5">
    <source>
        <dbReference type="Proteomes" id="UP000019140"/>
    </source>
</evidence>
<dbReference type="Pfam" id="PF13432">
    <property type="entry name" value="TPR_16"/>
    <property type="match status" value="1"/>
</dbReference>
<name>W4M8D7_9BACT</name>
<dbReference type="InterPro" id="IPR016024">
    <property type="entry name" value="ARM-type_fold"/>
</dbReference>
<sequence length="291" mass="31882">NLVRATALELLRQYGPAGLQPIIAAINNDDAMVRLAAVGGLDGVPVQSRLSIAAPALRDPVRAVRSEAARVLAEVPASSFTAQQQQDFKAALQEFAEVQMAMTDTPAAHLNLALLHNRQGRAAQAEQSYLTALSLDPAFLPASVNLANFYNRLGRNHDAERVLRKAVKIAPEEGELHYSLGLLMAEMQRLDEAEGSLGEAARLLPARARVRYNHGLALQHLNRRPEAETALRGAYKLAPADTDILQALIIFYAQGQQWDAAEEFAEALTHLHPTAPGPQRMLYQIRQQKNR</sequence>
<feature type="repeat" description="TPR" evidence="3">
    <location>
        <begin position="140"/>
        <end position="173"/>
    </location>
</feature>
<keyword evidence="5" id="KW-1185">Reference proteome</keyword>
<dbReference type="PANTHER" id="PTHR44227:SF3">
    <property type="entry name" value="PROTEIN O-MANNOSYL-TRANSFERASE TMTC4"/>
    <property type="match status" value="1"/>
</dbReference>
<dbReference type="PROSITE" id="PS50005">
    <property type="entry name" value="TPR"/>
    <property type="match status" value="2"/>
</dbReference>
<dbReference type="InterPro" id="IPR019734">
    <property type="entry name" value="TPR_rpt"/>
</dbReference>
<evidence type="ECO:0000256" key="2">
    <source>
        <dbReference type="ARBA" id="ARBA00022803"/>
    </source>
</evidence>
<keyword evidence="1" id="KW-0677">Repeat</keyword>
<dbReference type="EMBL" id="AZHX01000842">
    <property type="protein sequence ID" value="ETX05887.1"/>
    <property type="molecule type" value="Genomic_DNA"/>
</dbReference>
<keyword evidence="2 3" id="KW-0802">TPR repeat</keyword>
<dbReference type="Pfam" id="PF14559">
    <property type="entry name" value="TPR_19"/>
    <property type="match status" value="1"/>
</dbReference>
<dbReference type="HOGENOM" id="CLU_958125_0_0_7"/>
<feature type="non-terminal residue" evidence="4">
    <location>
        <position position="1"/>
    </location>
</feature>
<evidence type="ECO:0000256" key="3">
    <source>
        <dbReference type="PROSITE-ProRule" id="PRU00339"/>
    </source>
</evidence>
<protein>
    <submittedName>
        <fullName evidence="4">Uncharacterized protein</fullName>
    </submittedName>
</protein>
<evidence type="ECO:0000256" key="1">
    <source>
        <dbReference type="ARBA" id="ARBA00022737"/>
    </source>
</evidence>
<comment type="caution">
    <text evidence="4">The sequence shown here is derived from an EMBL/GenBank/DDBJ whole genome shotgun (WGS) entry which is preliminary data.</text>
</comment>
<organism evidence="4 5">
    <name type="scientific">Candidatus Entotheonella gemina</name>
    <dbReference type="NCBI Taxonomy" id="1429439"/>
    <lineage>
        <taxon>Bacteria</taxon>
        <taxon>Pseudomonadati</taxon>
        <taxon>Nitrospinota/Tectimicrobiota group</taxon>
        <taxon>Candidatus Tectimicrobiota</taxon>
        <taxon>Candidatus Entotheonellia</taxon>
        <taxon>Candidatus Entotheonellales</taxon>
        <taxon>Candidatus Entotheonellaceae</taxon>
        <taxon>Candidatus Entotheonella</taxon>
    </lineage>
</organism>
<dbReference type="SMART" id="SM00028">
    <property type="entry name" value="TPR"/>
    <property type="match status" value="4"/>
</dbReference>
<dbReference type="GO" id="GO:0035269">
    <property type="term" value="P:protein O-linked glycosylation via mannose"/>
    <property type="evidence" value="ECO:0007669"/>
    <property type="project" value="TreeGrafter"/>
</dbReference>
<dbReference type="PANTHER" id="PTHR44227">
    <property type="match status" value="1"/>
</dbReference>
<dbReference type="GO" id="GO:0000030">
    <property type="term" value="F:mannosyltransferase activity"/>
    <property type="evidence" value="ECO:0007669"/>
    <property type="project" value="TreeGrafter"/>
</dbReference>
<accession>W4M8D7</accession>